<keyword evidence="1" id="KW-0694">RNA-binding</keyword>
<dbReference type="PANTHER" id="PTHR43236:SF2">
    <property type="entry name" value="BLL0069 PROTEIN"/>
    <property type="match status" value="1"/>
</dbReference>
<evidence type="ECO:0000313" key="3">
    <source>
        <dbReference type="EMBL" id="CCO22667.1"/>
    </source>
</evidence>
<dbReference type="InterPro" id="IPR052345">
    <property type="entry name" value="Rad_response_metalloprotease"/>
</dbReference>
<feature type="domain" description="IrrE N-terminal-like" evidence="2">
    <location>
        <begin position="30"/>
        <end position="154"/>
    </location>
</feature>
<dbReference type="PATRIC" id="fig|1121451.3.peg.647"/>
<keyword evidence="4" id="KW-1185">Reference proteome</keyword>
<accession>L0R8W5</accession>
<dbReference type="PANTHER" id="PTHR43236">
    <property type="entry name" value="ANTITOXIN HIGA1"/>
    <property type="match status" value="1"/>
</dbReference>
<dbReference type="OrthoDB" id="9794834at2"/>
<dbReference type="STRING" id="1121451.DESAM_20380"/>
<dbReference type="SUPFAM" id="SSF54791">
    <property type="entry name" value="Eukaryotic type KH-domain (KH-domain type I)"/>
    <property type="match status" value="1"/>
</dbReference>
<dbReference type="AlphaFoldDB" id="L0R8W5"/>
<dbReference type="InterPro" id="IPR036612">
    <property type="entry name" value="KH_dom_type_1_sf"/>
</dbReference>
<gene>
    <name evidence="3" type="ORF">DESAM_20380</name>
</gene>
<name>L0R8W5_9BACT</name>
<dbReference type="KEGG" id="dhy:DESAM_20380"/>
<dbReference type="InterPro" id="IPR010359">
    <property type="entry name" value="IrrE_HExxH"/>
</dbReference>
<evidence type="ECO:0000256" key="1">
    <source>
        <dbReference type="PROSITE-ProRule" id="PRU00117"/>
    </source>
</evidence>
<organism evidence="3 4">
    <name type="scientific">Maridesulfovibrio hydrothermalis AM13 = DSM 14728</name>
    <dbReference type="NCBI Taxonomy" id="1121451"/>
    <lineage>
        <taxon>Bacteria</taxon>
        <taxon>Pseudomonadati</taxon>
        <taxon>Thermodesulfobacteriota</taxon>
        <taxon>Desulfovibrionia</taxon>
        <taxon>Desulfovibrionales</taxon>
        <taxon>Desulfovibrionaceae</taxon>
        <taxon>Maridesulfovibrio</taxon>
    </lineage>
</organism>
<dbReference type="eggNOG" id="COG2856">
    <property type="taxonomic scope" value="Bacteria"/>
</dbReference>
<evidence type="ECO:0000313" key="4">
    <source>
        <dbReference type="Proteomes" id="UP000010808"/>
    </source>
</evidence>
<reference evidence="3 4" key="1">
    <citation type="submission" date="2012-10" db="EMBL/GenBank/DDBJ databases">
        <authorList>
            <person name="Genoscope - CEA"/>
        </authorList>
    </citation>
    <scope>NUCLEOTIDE SEQUENCE [LARGE SCALE GENOMIC DNA]</scope>
    <source>
        <strain evidence="4">AM13 / DSM 14728</strain>
    </source>
</reference>
<sequence>MPVYNARKLLQDYWDGQLPVNPAQIAASLGIKVEKSFGEITNNSGQPLSGEFSIEGELPVIRYNVTEASVRQRFTVAHELGHYVLGHGPRHRDEAQNFSINNYDPFEVAANNFAAELLMPEDVLRHLIGQGGETLKSLAEKFNVSTLAMQIRLKKIGIY</sequence>
<evidence type="ECO:0000259" key="2">
    <source>
        <dbReference type="Pfam" id="PF06114"/>
    </source>
</evidence>
<dbReference type="RefSeq" id="WP_015335275.1">
    <property type="nucleotide sequence ID" value="NC_020055.1"/>
</dbReference>
<dbReference type="PROSITE" id="PS50084">
    <property type="entry name" value="KH_TYPE_1"/>
    <property type="match status" value="1"/>
</dbReference>
<dbReference type="Proteomes" id="UP000010808">
    <property type="component" value="Chromosome"/>
</dbReference>
<protein>
    <recommendedName>
        <fullName evidence="2">IrrE N-terminal-like domain-containing protein</fullName>
    </recommendedName>
</protein>
<dbReference type="HOGENOM" id="CLU_084682_3_0_7"/>
<dbReference type="GO" id="GO:0003723">
    <property type="term" value="F:RNA binding"/>
    <property type="evidence" value="ECO:0007669"/>
    <property type="project" value="UniProtKB-UniRule"/>
</dbReference>
<proteinExistence type="predicted"/>
<dbReference type="Gene3D" id="1.10.10.2910">
    <property type="match status" value="1"/>
</dbReference>
<dbReference type="Pfam" id="PF06114">
    <property type="entry name" value="Peptidase_M78"/>
    <property type="match status" value="1"/>
</dbReference>
<dbReference type="EMBL" id="FO203522">
    <property type="protein sequence ID" value="CCO22667.1"/>
    <property type="molecule type" value="Genomic_DNA"/>
</dbReference>